<dbReference type="EMBL" id="NKXS01003351">
    <property type="protein sequence ID" value="PIN10021.1"/>
    <property type="molecule type" value="Genomic_DNA"/>
</dbReference>
<reference evidence="2" key="1">
    <citation type="journal article" date="2018" name="Gigascience">
        <title>Genome assembly of the Pink Ipe (Handroanthus impetiginosus, Bignoniaceae), a highly valued, ecologically keystone Neotropical timber forest tree.</title>
        <authorList>
            <person name="Silva-Junior O.B."/>
            <person name="Grattapaglia D."/>
            <person name="Novaes E."/>
            <person name="Collevatti R.G."/>
        </authorList>
    </citation>
    <scope>NUCLEOTIDE SEQUENCE [LARGE SCALE GENOMIC DNA]</scope>
    <source>
        <strain evidence="2">cv. UFG-1</strain>
    </source>
</reference>
<comment type="caution">
    <text evidence="1">The sequence shown here is derived from an EMBL/GenBank/DDBJ whole genome shotgun (WGS) entry which is preliminary data.</text>
</comment>
<organism evidence="1 2">
    <name type="scientific">Handroanthus impetiginosus</name>
    <dbReference type="NCBI Taxonomy" id="429701"/>
    <lineage>
        <taxon>Eukaryota</taxon>
        <taxon>Viridiplantae</taxon>
        <taxon>Streptophyta</taxon>
        <taxon>Embryophyta</taxon>
        <taxon>Tracheophyta</taxon>
        <taxon>Spermatophyta</taxon>
        <taxon>Magnoliopsida</taxon>
        <taxon>eudicotyledons</taxon>
        <taxon>Gunneridae</taxon>
        <taxon>Pentapetalae</taxon>
        <taxon>asterids</taxon>
        <taxon>lamiids</taxon>
        <taxon>Lamiales</taxon>
        <taxon>Bignoniaceae</taxon>
        <taxon>Crescentiina</taxon>
        <taxon>Tabebuia alliance</taxon>
        <taxon>Handroanthus</taxon>
    </lineage>
</organism>
<dbReference type="AlphaFoldDB" id="A0A2G9GXL8"/>
<keyword evidence="2" id="KW-1185">Reference proteome</keyword>
<gene>
    <name evidence="1" type="ORF">CDL12_17393</name>
</gene>
<dbReference type="Proteomes" id="UP000231279">
    <property type="component" value="Unassembled WGS sequence"/>
</dbReference>
<name>A0A2G9GXL8_9LAMI</name>
<evidence type="ECO:0000313" key="1">
    <source>
        <dbReference type="EMBL" id="PIN10021.1"/>
    </source>
</evidence>
<evidence type="ECO:0000313" key="2">
    <source>
        <dbReference type="Proteomes" id="UP000231279"/>
    </source>
</evidence>
<sequence>MCGQAHQATTVGAHSGYDTLSSVVPISVHQNLYLFIFIYLERSIFKYLYRYEYHENHGFCLNKLITLEVVSLFKYSVILTTCVHVRSRFQVVFMFWSSIINDFQRYCH</sequence>
<proteinExistence type="predicted"/>
<protein>
    <submittedName>
        <fullName evidence="1">Uncharacterized protein</fullName>
    </submittedName>
</protein>
<accession>A0A2G9GXL8</accession>